<organism evidence="2 3">
    <name type="scientific">Musa balbisiana</name>
    <name type="common">Banana</name>
    <dbReference type="NCBI Taxonomy" id="52838"/>
    <lineage>
        <taxon>Eukaryota</taxon>
        <taxon>Viridiplantae</taxon>
        <taxon>Streptophyta</taxon>
        <taxon>Embryophyta</taxon>
        <taxon>Tracheophyta</taxon>
        <taxon>Spermatophyta</taxon>
        <taxon>Magnoliopsida</taxon>
        <taxon>Liliopsida</taxon>
        <taxon>Zingiberales</taxon>
        <taxon>Musaceae</taxon>
        <taxon>Musa</taxon>
    </lineage>
</organism>
<name>A0A4S8JVM3_MUSBA</name>
<accession>A0A4S8JVM3</accession>
<feature type="region of interest" description="Disordered" evidence="1">
    <location>
        <begin position="1"/>
        <end position="64"/>
    </location>
</feature>
<evidence type="ECO:0000256" key="1">
    <source>
        <dbReference type="SAM" id="MobiDB-lite"/>
    </source>
</evidence>
<dbReference type="InterPro" id="IPR007493">
    <property type="entry name" value="DUF538"/>
</dbReference>
<dbReference type="PANTHER" id="PTHR31676:SF110">
    <property type="entry name" value="TRANSMEMBRANE PROTEIN"/>
    <property type="match status" value="1"/>
</dbReference>
<dbReference type="Proteomes" id="UP000317650">
    <property type="component" value="Chromosome 5"/>
</dbReference>
<dbReference type="Gene3D" id="2.30.240.10">
    <property type="entry name" value="At5g01610-like"/>
    <property type="match status" value="1"/>
</dbReference>
<reference evidence="2 3" key="1">
    <citation type="journal article" date="2019" name="Nat. Plants">
        <title>Genome sequencing of Musa balbisiana reveals subgenome evolution and function divergence in polyploid bananas.</title>
        <authorList>
            <person name="Yao X."/>
        </authorList>
    </citation>
    <scope>NUCLEOTIDE SEQUENCE [LARGE SCALE GENOMIC DNA]</scope>
    <source>
        <strain evidence="3">cv. DH-PKW</strain>
        <tissue evidence="2">Leaves</tissue>
    </source>
</reference>
<feature type="region of interest" description="Disordered" evidence="1">
    <location>
        <begin position="201"/>
        <end position="234"/>
    </location>
</feature>
<feature type="compositionally biased region" description="Low complexity" evidence="1">
    <location>
        <begin position="201"/>
        <end position="215"/>
    </location>
</feature>
<evidence type="ECO:0000313" key="3">
    <source>
        <dbReference type="Proteomes" id="UP000317650"/>
    </source>
</evidence>
<sequence>MRGKGEGGGEEVDEGEEDEEAEDGVDEEGENQVVPWSMTPPPVASSSSSRGVTPYFLPQHPNKTQENKKQAAIFIEKSGAKPGNMFLPHLITSLHLSTTAAPGAYEVLRSHGLPIALLLKGVREFEVDGGARFRARLDAPSAPPSSRARFATIPPLAGTISPGQIAALSGVSAQDLFLWFPSSPSVSTTTRPASSTLTLASSISASPSPSSSSRPTAPPLLFPSGALSSVPSSSTAIPMQMTNLSLLGKLQYKLEQDVDRKAAT</sequence>
<dbReference type="AlphaFoldDB" id="A0A4S8JVM3"/>
<dbReference type="PANTHER" id="PTHR31676">
    <property type="entry name" value="T31J12.3 PROTEIN-RELATED"/>
    <property type="match status" value="1"/>
</dbReference>
<feature type="compositionally biased region" description="Low complexity" evidence="1">
    <location>
        <begin position="224"/>
        <end position="234"/>
    </location>
</feature>
<protein>
    <submittedName>
        <fullName evidence="2">Uncharacterized protein</fullName>
    </submittedName>
</protein>
<proteinExistence type="predicted"/>
<dbReference type="SUPFAM" id="SSF141562">
    <property type="entry name" value="At5g01610-like"/>
    <property type="match status" value="1"/>
</dbReference>
<keyword evidence="3" id="KW-1185">Reference proteome</keyword>
<comment type="caution">
    <text evidence="2">The sequence shown here is derived from an EMBL/GenBank/DDBJ whole genome shotgun (WGS) entry which is preliminary data.</text>
</comment>
<evidence type="ECO:0000313" key="2">
    <source>
        <dbReference type="EMBL" id="THU66267.1"/>
    </source>
</evidence>
<dbReference type="Pfam" id="PF04398">
    <property type="entry name" value="DUF538"/>
    <property type="match status" value="1"/>
</dbReference>
<dbReference type="EMBL" id="PYDT01000003">
    <property type="protein sequence ID" value="THU66267.1"/>
    <property type="molecule type" value="Genomic_DNA"/>
</dbReference>
<gene>
    <name evidence="2" type="ORF">C4D60_Mb05t12360</name>
</gene>
<dbReference type="InterPro" id="IPR036758">
    <property type="entry name" value="At5g01610-like"/>
</dbReference>
<feature type="compositionally biased region" description="Acidic residues" evidence="1">
    <location>
        <begin position="8"/>
        <end position="30"/>
    </location>
</feature>